<keyword evidence="3" id="KW-1185">Reference proteome</keyword>
<evidence type="ECO:0000256" key="1">
    <source>
        <dbReference type="SAM" id="MobiDB-lite"/>
    </source>
</evidence>
<dbReference type="Proteomes" id="UP001244341">
    <property type="component" value="Chromosome 5b"/>
</dbReference>
<protein>
    <submittedName>
        <fullName evidence="2">Uncharacterized protein</fullName>
    </submittedName>
</protein>
<name>A0ABY8TYW5_TETOB</name>
<feature type="compositionally biased region" description="Low complexity" evidence="1">
    <location>
        <begin position="76"/>
        <end position="86"/>
    </location>
</feature>
<evidence type="ECO:0000313" key="2">
    <source>
        <dbReference type="EMBL" id="WIA14351.1"/>
    </source>
</evidence>
<accession>A0ABY8TYW5</accession>
<reference evidence="2 3" key="1">
    <citation type="submission" date="2023-05" db="EMBL/GenBank/DDBJ databases">
        <title>A 100% complete, gapless, phased diploid assembly of the Scenedesmus obliquus UTEX 3031 genome.</title>
        <authorList>
            <person name="Biondi T.C."/>
            <person name="Hanschen E.R."/>
            <person name="Kwon T."/>
            <person name="Eng W."/>
            <person name="Kruse C.P.S."/>
            <person name="Koehler S.I."/>
            <person name="Kunde Y."/>
            <person name="Gleasner C.D."/>
            <person name="You Mak K.T."/>
            <person name="Polle J."/>
            <person name="Hovde B.T."/>
            <person name="Starkenburg S.R."/>
        </authorList>
    </citation>
    <scope>NUCLEOTIDE SEQUENCE [LARGE SCALE GENOMIC DNA]</scope>
    <source>
        <strain evidence="2 3">DOE0152z</strain>
    </source>
</reference>
<gene>
    <name evidence="2" type="ORF">OEZ85_002880</name>
</gene>
<sequence>MPAAQAAPALARYLKQQAANRLSVQQRGAALREAEQEARSRAAAEAPRVLNQLEAAARLKIAMAVCPEVGMRLSVQQQQQQQQQQQASLTGPGAASSR</sequence>
<dbReference type="EMBL" id="CP126212">
    <property type="protein sequence ID" value="WIA14351.1"/>
    <property type="molecule type" value="Genomic_DNA"/>
</dbReference>
<organism evidence="2 3">
    <name type="scientific">Tetradesmus obliquus</name>
    <name type="common">Green alga</name>
    <name type="synonym">Acutodesmus obliquus</name>
    <dbReference type="NCBI Taxonomy" id="3088"/>
    <lineage>
        <taxon>Eukaryota</taxon>
        <taxon>Viridiplantae</taxon>
        <taxon>Chlorophyta</taxon>
        <taxon>core chlorophytes</taxon>
        <taxon>Chlorophyceae</taxon>
        <taxon>CS clade</taxon>
        <taxon>Sphaeropleales</taxon>
        <taxon>Scenedesmaceae</taxon>
        <taxon>Tetradesmus</taxon>
    </lineage>
</organism>
<feature type="region of interest" description="Disordered" evidence="1">
    <location>
        <begin position="75"/>
        <end position="98"/>
    </location>
</feature>
<evidence type="ECO:0000313" key="3">
    <source>
        <dbReference type="Proteomes" id="UP001244341"/>
    </source>
</evidence>
<proteinExistence type="predicted"/>